<dbReference type="RefSeq" id="WP_013767299.1">
    <property type="nucleotide sequence ID" value="NC_015510.1"/>
</dbReference>
<dbReference type="EMBL" id="CP002691">
    <property type="protein sequence ID" value="AEE52763.1"/>
    <property type="molecule type" value="Genomic_DNA"/>
</dbReference>
<reference evidence="1 2" key="1">
    <citation type="journal article" date="2011" name="Stand. Genomic Sci.">
        <title>Complete genome sequence of Haliscomenobacter hydrossis type strain (O).</title>
        <authorList>
            <consortium name="US DOE Joint Genome Institute (JGI-PGF)"/>
            <person name="Daligault H."/>
            <person name="Lapidus A."/>
            <person name="Zeytun A."/>
            <person name="Nolan M."/>
            <person name="Lucas S."/>
            <person name="Del Rio T.G."/>
            <person name="Tice H."/>
            <person name="Cheng J.F."/>
            <person name="Tapia R."/>
            <person name="Han C."/>
            <person name="Goodwin L."/>
            <person name="Pitluck S."/>
            <person name="Liolios K."/>
            <person name="Pagani I."/>
            <person name="Ivanova N."/>
            <person name="Huntemann M."/>
            <person name="Mavromatis K."/>
            <person name="Mikhailova N."/>
            <person name="Pati A."/>
            <person name="Chen A."/>
            <person name="Palaniappan K."/>
            <person name="Land M."/>
            <person name="Hauser L."/>
            <person name="Brambilla E.M."/>
            <person name="Rohde M."/>
            <person name="Verbarg S."/>
            <person name="Goker M."/>
            <person name="Bristow J."/>
            <person name="Eisen J.A."/>
            <person name="Markowitz V."/>
            <person name="Hugenholtz P."/>
            <person name="Kyrpides N.C."/>
            <person name="Klenk H.P."/>
            <person name="Woyke T."/>
        </authorList>
    </citation>
    <scope>NUCLEOTIDE SEQUENCE [LARGE SCALE GENOMIC DNA]</scope>
    <source>
        <strain evidence="2">ATCC 27775 / DSM 1100 / LMG 10767 / O</strain>
    </source>
</reference>
<evidence type="ECO:0008006" key="3">
    <source>
        <dbReference type="Google" id="ProtNLM"/>
    </source>
</evidence>
<organism evidence="1 2">
    <name type="scientific">Haliscomenobacter hydrossis (strain ATCC 27775 / DSM 1100 / LMG 10767 / O)</name>
    <dbReference type="NCBI Taxonomy" id="760192"/>
    <lineage>
        <taxon>Bacteria</taxon>
        <taxon>Pseudomonadati</taxon>
        <taxon>Bacteroidota</taxon>
        <taxon>Saprospiria</taxon>
        <taxon>Saprospirales</taxon>
        <taxon>Haliscomenobacteraceae</taxon>
        <taxon>Haliscomenobacter</taxon>
    </lineage>
</organism>
<protein>
    <recommendedName>
        <fullName evidence="3">Ankyrin</fullName>
    </recommendedName>
</protein>
<keyword evidence="2" id="KW-1185">Reference proteome</keyword>
<sequence length="174" mass="19312">MQVSRKDFIRTSLAASTGLMVPSFVQATAVDNQGAEPIDLAIVKEFVLKSHNDFARVQALLTEYPHLLNATVDWKDGDFETSIGAMAHMGYIDQVKFMIEKGARFDIFVLALLGQTALVKSLIDFYPQALHAIGPHGFTLLHHAKKGGEPAQELYDFLQGKGLTEEFIKTFKDK</sequence>
<evidence type="ECO:0000313" key="1">
    <source>
        <dbReference type="EMBL" id="AEE52763.1"/>
    </source>
</evidence>
<dbReference type="AlphaFoldDB" id="F4L054"/>
<dbReference type="SUPFAM" id="SSF48403">
    <property type="entry name" value="Ankyrin repeat"/>
    <property type="match status" value="1"/>
</dbReference>
<dbReference type="Gene3D" id="1.25.40.20">
    <property type="entry name" value="Ankyrin repeat-containing domain"/>
    <property type="match status" value="1"/>
</dbReference>
<dbReference type="HOGENOM" id="CLU_134484_0_0_10"/>
<name>F4L054_HALH1</name>
<gene>
    <name evidence="1" type="ordered locus">Halhy_4935</name>
</gene>
<dbReference type="InterPro" id="IPR036770">
    <property type="entry name" value="Ankyrin_rpt-contain_sf"/>
</dbReference>
<dbReference type="Proteomes" id="UP000008461">
    <property type="component" value="Chromosome"/>
</dbReference>
<dbReference type="InterPro" id="IPR006311">
    <property type="entry name" value="TAT_signal"/>
</dbReference>
<dbReference type="STRING" id="760192.Halhy_4935"/>
<accession>F4L054</accession>
<dbReference type="eggNOG" id="COG0666">
    <property type="taxonomic scope" value="Bacteria"/>
</dbReference>
<reference key="2">
    <citation type="submission" date="2011-04" db="EMBL/GenBank/DDBJ databases">
        <title>Complete sequence of chromosome of Haliscomenobacter hydrossis DSM 1100.</title>
        <authorList>
            <consortium name="US DOE Joint Genome Institute (JGI-PGF)"/>
            <person name="Lucas S."/>
            <person name="Han J."/>
            <person name="Lapidus A."/>
            <person name="Bruce D."/>
            <person name="Goodwin L."/>
            <person name="Pitluck S."/>
            <person name="Peters L."/>
            <person name="Kyrpides N."/>
            <person name="Mavromatis K."/>
            <person name="Ivanova N."/>
            <person name="Ovchinnikova G."/>
            <person name="Pagani I."/>
            <person name="Daligault H."/>
            <person name="Detter J.C."/>
            <person name="Han C."/>
            <person name="Land M."/>
            <person name="Hauser L."/>
            <person name="Markowitz V."/>
            <person name="Cheng J.-F."/>
            <person name="Hugenholtz P."/>
            <person name="Woyke T."/>
            <person name="Wu D."/>
            <person name="Verbarg S."/>
            <person name="Frueling A."/>
            <person name="Brambilla E."/>
            <person name="Klenk H.-P."/>
            <person name="Eisen J.A."/>
        </authorList>
    </citation>
    <scope>NUCLEOTIDE SEQUENCE</scope>
    <source>
        <strain>DSM 1100</strain>
    </source>
</reference>
<dbReference type="KEGG" id="hhy:Halhy_4935"/>
<dbReference type="OrthoDB" id="384737at2"/>
<proteinExistence type="predicted"/>
<dbReference type="PROSITE" id="PS51318">
    <property type="entry name" value="TAT"/>
    <property type="match status" value="1"/>
</dbReference>
<evidence type="ECO:0000313" key="2">
    <source>
        <dbReference type="Proteomes" id="UP000008461"/>
    </source>
</evidence>